<accession>A0A4Y2QJH1</accession>
<evidence type="ECO:0000256" key="1">
    <source>
        <dbReference type="SAM" id="MobiDB-lite"/>
    </source>
</evidence>
<name>A0A4Y2QJH1_ARAVE</name>
<evidence type="ECO:0000313" key="2">
    <source>
        <dbReference type="EMBL" id="GBN63438.1"/>
    </source>
</evidence>
<reference evidence="2 3" key="1">
    <citation type="journal article" date="2019" name="Sci. Rep.">
        <title>Orb-weaving spider Araneus ventricosus genome elucidates the spidroin gene catalogue.</title>
        <authorList>
            <person name="Kono N."/>
            <person name="Nakamura H."/>
            <person name="Ohtoshi R."/>
            <person name="Moran D.A.P."/>
            <person name="Shinohara A."/>
            <person name="Yoshida Y."/>
            <person name="Fujiwara M."/>
            <person name="Mori M."/>
            <person name="Tomita M."/>
            <person name="Arakawa K."/>
        </authorList>
    </citation>
    <scope>NUCLEOTIDE SEQUENCE [LARGE SCALE GENOMIC DNA]</scope>
</reference>
<proteinExistence type="predicted"/>
<organism evidence="2 3">
    <name type="scientific">Araneus ventricosus</name>
    <name type="common">Orbweaver spider</name>
    <name type="synonym">Epeira ventricosa</name>
    <dbReference type="NCBI Taxonomy" id="182803"/>
    <lineage>
        <taxon>Eukaryota</taxon>
        <taxon>Metazoa</taxon>
        <taxon>Ecdysozoa</taxon>
        <taxon>Arthropoda</taxon>
        <taxon>Chelicerata</taxon>
        <taxon>Arachnida</taxon>
        <taxon>Araneae</taxon>
        <taxon>Araneomorphae</taxon>
        <taxon>Entelegynae</taxon>
        <taxon>Araneoidea</taxon>
        <taxon>Araneidae</taxon>
        <taxon>Araneus</taxon>
    </lineage>
</organism>
<dbReference type="EMBL" id="BGPR01014041">
    <property type="protein sequence ID" value="GBN63438.1"/>
    <property type="molecule type" value="Genomic_DNA"/>
</dbReference>
<comment type="caution">
    <text evidence="2">The sequence shown here is derived from an EMBL/GenBank/DDBJ whole genome shotgun (WGS) entry which is preliminary data.</text>
</comment>
<dbReference type="Proteomes" id="UP000499080">
    <property type="component" value="Unassembled WGS sequence"/>
</dbReference>
<evidence type="ECO:0000313" key="3">
    <source>
        <dbReference type="Proteomes" id="UP000499080"/>
    </source>
</evidence>
<dbReference type="AlphaFoldDB" id="A0A4Y2QJH1"/>
<gene>
    <name evidence="2" type="ORF">AVEN_20317_1</name>
</gene>
<protein>
    <submittedName>
        <fullName evidence="2">Uncharacterized protein</fullName>
    </submittedName>
</protein>
<keyword evidence="3" id="KW-1185">Reference proteome</keyword>
<sequence>MGRSGLVVRSQSQGRRVPVPKPDSTDGMVYTSSRWLGAEAWSSGRGWETVMVFPTQKMYSEGVFFRFFSKMEGVGLQATTDEMSRGYNLPYEIKLVEISPVVGAGRLVLWVCQLSLLIIKENVCLCVCIAALQDRPLDLELRNLAETYF</sequence>
<feature type="region of interest" description="Disordered" evidence="1">
    <location>
        <begin position="1"/>
        <end position="25"/>
    </location>
</feature>